<sequence>MYTTGEIPEDTFVPVAQSRSGELQIHNVTMGCTYKTGISYDVQDHGTTAPTPSGSPSTSPMEGAEKETPPGTTVAGAGEPPQPMGGVPPTRPLPGDPLPRVPPRTAPLRRHETTLPPSSPPPTRPSSPHPPPKTPDHRKTDPAPTPRAPRKPQAVYRRYAPYPSAEESRPVVLMAKYDRIGWKMTARVTEEDLEAFLKWWNARAVAADNAANN</sequence>
<dbReference type="HOGENOM" id="CLU_1294343_0_0_1"/>
<protein>
    <submittedName>
        <fullName evidence="2">Uncharacterized protein</fullName>
    </submittedName>
</protein>
<dbReference type="AlphaFoldDB" id="A8PJ31"/>
<evidence type="ECO:0000313" key="2">
    <source>
        <dbReference type="EMBL" id="EAU80160.2"/>
    </source>
</evidence>
<feature type="compositionally biased region" description="Pro residues" evidence="1">
    <location>
        <begin position="89"/>
        <end position="105"/>
    </location>
</feature>
<dbReference type="KEGG" id="cci:CC1G_13509"/>
<feature type="compositionally biased region" description="Low complexity" evidence="1">
    <location>
        <begin position="46"/>
        <end position="60"/>
    </location>
</feature>
<dbReference type="Proteomes" id="UP000001861">
    <property type="component" value="Unassembled WGS sequence"/>
</dbReference>
<feature type="compositionally biased region" description="Pro residues" evidence="1">
    <location>
        <begin position="117"/>
        <end position="133"/>
    </location>
</feature>
<proteinExistence type="predicted"/>
<comment type="caution">
    <text evidence="2">The sequence shown here is derived from an EMBL/GenBank/DDBJ whole genome shotgun (WGS) entry which is preliminary data.</text>
</comment>
<dbReference type="InParanoid" id="A8PJ31"/>
<organism evidence="2 3">
    <name type="scientific">Coprinopsis cinerea (strain Okayama-7 / 130 / ATCC MYA-4618 / FGSC 9003)</name>
    <name type="common">Inky cap fungus</name>
    <name type="synonym">Hormographiella aspergillata</name>
    <dbReference type="NCBI Taxonomy" id="240176"/>
    <lineage>
        <taxon>Eukaryota</taxon>
        <taxon>Fungi</taxon>
        <taxon>Dikarya</taxon>
        <taxon>Basidiomycota</taxon>
        <taxon>Agaricomycotina</taxon>
        <taxon>Agaricomycetes</taxon>
        <taxon>Agaricomycetidae</taxon>
        <taxon>Agaricales</taxon>
        <taxon>Agaricineae</taxon>
        <taxon>Psathyrellaceae</taxon>
        <taxon>Coprinopsis</taxon>
    </lineage>
</organism>
<dbReference type="VEuPathDB" id="FungiDB:CC1G_13509"/>
<feature type="region of interest" description="Disordered" evidence="1">
    <location>
        <begin position="40"/>
        <end position="161"/>
    </location>
</feature>
<dbReference type="EMBL" id="AACS02000064">
    <property type="protein sequence ID" value="EAU80160.2"/>
    <property type="molecule type" value="Genomic_DNA"/>
</dbReference>
<evidence type="ECO:0000256" key="1">
    <source>
        <dbReference type="SAM" id="MobiDB-lite"/>
    </source>
</evidence>
<evidence type="ECO:0000313" key="3">
    <source>
        <dbReference type="Proteomes" id="UP000001861"/>
    </source>
</evidence>
<dbReference type="RefSeq" id="XP_001841658.2">
    <property type="nucleotide sequence ID" value="XM_001841606.2"/>
</dbReference>
<dbReference type="GeneID" id="6018363"/>
<accession>A8PJ31</accession>
<gene>
    <name evidence="2" type="ORF">CC1G_13509</name>
</gene>
<keyword evidence="3" id="KW-1185">Reference proteome</keyword>
<name>A8PJ31_COPC7</name>
<reference evidence="2 3" key="1">
    <citation type="journal article" date="2010" name="Proc. Natl. Acad. Sci. U.S.A.">
        <title>Insights into evolution of multicellular fungi from the assembled chromosomes of the mushroom Coprinopsis cinerea (Coprinus cinereus).</title>
        <authorList>
            <person name="Stajich J.E."/>
            <person name="Wilke S.K."/>
            <person name="Ahren D."/>
            <person name="Au C.H."/>
            <person name="Birren B.W."/>
            <person name="Borodovsky M."/>
            <person name="Burns C."/>
            <person name="Canback B."/>
            <person name="Casselton L.A."/>
            <person name="Cheng C.K."/>
            <person name="Deng J."/>
            <person name="Dietrich F.S."/>
            <person name="Fargo D.C."/>
            <person name="Farman M.L."/>
            <person name="Gathman A.C."/>
            <person name="Goldberg J."/>
            <person name="Guigo R."/>
            <person name="Hoegger P.J."/>
            <person name="Hooker J.B."/>
            <person name="Huggins A."/>
            <person name="James T.Y."/>
            <person name="Kamada T."/>
            <person name="Kilaru S."/>
            <person name="Kodira C."/>
            <person name="Kues U."/>
            <person name="Kupfer D."/>
            <person name="Kwan H.S."/>
            <person name="Lomsadze A."/>
            <person name="Li W."/>
            <person name="Lilly W.W."/>
            <person name="Ma L.J."/>
            <person name="Mackey A.J."/>
            <person name="Manning G."/>
            <person name="Martin F."/>
            <person name="Muraguchi H."/>
            <person name="Natvig D.O."/>
            <person name="Palmerini H."/>
            <person name="Ramesh M.A."/>
            <person name="Rehmeyer C.J."/>
            <person name="Roe B.A."/>
            <person name="Shenoy N."/>
            <person name="Stanke M."/>
            <person name="Ter-Hovhannisyan V."/>
            <person name="Tunlid A."/>
            <person name="Velagapudi R."/>
            <person name="Vision T.J."/>
            <person name="Zeng Q."/>
            <person name="Zolan M.E."/>
            <person name="Pukkila P.J."/>
        </authorList>
    </citation>
    <scope>NUCLEOTIDE SEQUENCE [LARGE SCALE GENOMIC DNA]</scope>
    <source>
        <strain evidence="3">Okayama-7 / 130 / ATCC MYA-4618 / FGSC 9003</strain>
    </source>
</reference>